<name>A0A4Z0V984_9BACT</name>
<dbReference type="InterPro" id="IPR023997">
    <property type="entry name" value="TonB-dep_OMP_SusC/RagA_CS"/>
</dbReference>
<reference evidence="13 14" key="1">
    <citation type="submission" date="2019-02" db="EMBL/GenBank/DDBJ databases">
        <title>Isolation and identification of novel species under the genus Muribaculum.</title>
        <authorList>
            <person name="Miyake S."/>
            <person name="Ding Y."/>
            <person name="Low A."/>
            <person name="Soh M."/>
            <person name="Seedorf H."/>
        </authorList>
    </citation>
    <scope>NUCLEOTIDE SEQUENCE [LARGE SCALE GENOMIC DNA]</scope>
    <source>
        <strain evidence="13 14">TLL-A3</strain>
    </source>
</reference>
<keyword evidence="6 8" id="KW-0472">Membrane</keyword>
<organism evidence="13 14">
    <name type="scientific">Duncaniella freteri</name>
    <dbReference type="NCBI Taxonomy" id="2530391"/>
    <lineage>
        <taxon>Bacteria</taxon>
        <taxon>Pseudomonadati</taxon>
        <taxon>Bacteroidota</taxon>
        <taxon>Bacteroidia</taxon>
        <taxon>Bacteroidales</taxon>
        <taxon>Muribaculaceae</taxon>
        <taxon>Duncaniella</taxon>
    </lineage>
</organism>
<keyword evidence="4 8" id="KW-0812">Transmembrane</keyword>
<dbReference type="InterPro" id="IPR023996">
    <property type="entry name" value="TonB-dep_OMP_SusC/RagA"/>
</dbReference>
<dbReference type="GO" id="GO:0009279">
    <property type="term" value="C:cell outer membrane"/>
    <property type="evidence" value="ECO:0007669"/>
    <property type="project" value="UniProtKB-SubCell"/>
</dbReference>
<evidence type="ECO:0000256" key="5">
    <source>
        <dbReference type="ARBA" id="ARBA00023077"/>
    </source>
</evidence>
<feature type="chain" id="PRO_5021301990" evidence="10">
    <location>
        <begin position="30"/>
        <end position="1074"/>
    </location>
</feature>
<feature type="domain" description="TonB-dependent receptor plug" evidence="12">
    <location>
        <begin position="131"/>
        <end position="238"/>
    </location>
</feature>
<evidence type="ECO:0000256" key="8">
    <source>
        <dbReference type="PROSITE-ProRule" id="PRU01360"/>
    </source>
</evidence>
<dbReference type="InterPro" id="IPR008969">
    <property type="entry name" value="CarboxyPept-like_regulatory"/>
</dbReference>
<evidence type="ECO:0000313" key="13">
    <source>
        <dbReference type="EMBL" id="TGG40315.1"/>
    </source>
</evidence>
<dbReference type="Proteomes" id="UP000297635">
    <property type="component" value="Unassembled WGS sequence"/>
</dbReference>
<dbReference type="InterPro" id="IPR000531">
    <property type="entry name" value="Beta-barrel_TonB"/>
</dbReference>
<keyword evidence="2 8" id="KW-0813">Transport</keyword>
<dbReference type="Pfam" id="PF00593">
    <property type="entry name" value="TonB_dep_Rec_b-barrel"/>
    <property type="match status" value="1"/>
</dbReference>
<keyword evidence="14" id="KW-1185">Reference proteome</keyword>
<dbReference type="EMBL" id="SJSA01000001">
    <property type="protein sequence ID" value="TGG40315.1"/>
    <property type="molecule type" value="Genomic_DNA"/>
</dbReference>
<protein>
    <submittedName>
        <fullName evidence="13">SusC/RagA family TonB-linked outer membrane protein</fullName>
    </submittedName>
</protein>
<keyword evidence="10" id="KW-0732">Signal</keyword>
<keyword evidence="5 9" id="KW-0798">TonB box</keyword>
<gene>
    <name evidence="13" type="ORF">EZ315_06285</name>
</gene>
<dbReference type="SUPFAM" id="SSF56935">
    <property type="entry name" value="Porins"/>
    <property type="match status" value="1"/>
</dbReference>
<dbReference type="Pfam" id="PF13715">
    <property type="entry name" value="CarbopepD_reg_2"/>
    <property type="match status" value="1"/>
</dbReference>
<evidence type="ECO:0000256" key="6">
    <source>
        <dbReference type="ARBA" id="ARBA00023136"/>
    </source>
</evidence>
<evidence type="ECO:0000313" key="14">
    <source>
        <dbReference type="Proteomes" id="UP000297635"/>
    </source>
</evidence>
<dbReference type="RefSeq" id="WP_135471328.1">
    <property type="nucleotide sequence ID" value="NZ_SJSA01000001.1"/>
</dbReference>
<evidence type="ECO:0000259" key="11">
    <source>
        <dbReference type="Pfam" id="PF00593"/>
    </source>
</evidence>
<dbReference type="NCBIfam" id="TIGR04057">
    <property type="entry name" value="SusC_RagA_signa"/>
    <property type="match status" value="1"/>
</dbReference>
<dbReference type="InterPro" id="IPR036942">
    <property type="entry name" value="Beta-barrel_TonB_sf"/>
</dbReference>
<evidence type="ECO:0000259" key="12">
    <source>
        <dbReference type="Pfam" id="PF07715"/>
    </source>
</evidence>
<proteinExistence type="inferred from homology"/>
<evidence type="ECO:0000256" key="7">
    <source>
        <dbReference type="ARBA" id="ARBA00023237"/>
    </source>
</evidence>
<dbReference type="NCBIfam" id="TIGR04056">
    <property type="entry name" value="OMP_RagA_SusC"/>
    <property type="match status" value="1"/>
</dbReference>
<dbReference type="InterPro" id="IPR012910">
    <property type="entry name" value="Plug_dom"/>
</dbReference>
<dbReference type="Gene3D" id="2.60.40.1120">
    <property type="entry name" value="Carboxypeptidase-like, regulatory domain"/>
    <property type="match status" value="1"/>
</dbReference>
<dbReference type="Pfam" id="PF07715">
    <property type="entry name" value="Plug"/>
    <property type="match status" value="1"/>
</dbReference>
<evidence type="ECO:0000256" key="2">
    <source>
        <dbReference type="ARBA" id="ARBA00022448"/>
    </source>
</evidence>
<dbReference type="InterPro" id="IPR039426">
    <property type="entry name" value="TonB-dep_rcpt-like"/>
</dbReference>
<dbReference type="AlphaFoldDB" id="A0A4Z0V984"/>
<feature type="signal peptide" evidence="10">
    <location>
        <begin position="1"/>
        <end position="29"/>
    </location>
</feature>
<sequence>MKLLSDLSSRRIVSLLSLAVTALLMTVNAQNTREISGIVLDELGDPIAGATVSEVPVQATDSKAMVATDINGHFSLRINHPDVKEIEVHFIGYHKKTIALTPGKNDYKIELAPNAEALSEVVVTGYQTISKERATGSFAKVDRKQLEAQRISSVDDMLEGHVAGYTDGRIRGVTSMKGVTTPLYVIDGFPVERTEVTYAGGGFSESVPDINIDDIESITVLKDAAATSIYGARAANGVIVITTKKAKEGQINISASATFSIKPYKRDWTYGSSSKDEIDAAREWIAQNPNFHNAEAAGYASTMLKNSSNLLPHQKAIYQRYAGSITQQQLDSMLDNWSSQGYRYYDEADGIEMRDATTQRYNLSVSSANDRNSFVGTIAYHRDNLNSKHSFNEGVDISLRNSLNMTKWASLDLGAYVNYSNKQTAGYSLSSPGFNIAPYMSLYNEDGSTIVSSQEDRLDSSRLEAINKHGLYSEDIDPMDELGRSNITDGDLLTRIYARLNFRITDWLRFTSQFQYEFGNFEHKQIREKETYAVRNKINNFASSSDGINTIYNLPYGDIYEHLTNNQRAYNFRNQLDFNKTFADIHDLTAIAGFEMRHSRIRFESNTLYGYDDDLLQWTVVDQSAIQSMSGAIFGRPWISANDFSSVNELTNRFISFYGNIAYTFNDRYMINGSIRTDRTNLYGTSSKYQGKPIWSAGAAWRIDQENFFNPSWINMLKLRLSHGIGGNIAKNQWPYTVASYGTNTHPGVGGTQGTISARPNPKLRWEKTTTTNIGIDFAMFSNRLNGSVEYYNKKGSDLMSSANGISVEGQGSTTNVINNGEMTNRGFEMNISGNIIQGNEWSWSMQGVIGYNHSEVGTVEVKAPMYVLQLDYPEDFPRTGLPFTAMYGYQWAGLSAEGLPQVYDAAGNICTKNTPTSIDDIVYLGSYTPTYSGSLSTNLRWRDLTLSALMLFEGGHKIRCTQFNYSDRWKKPGDEAFTDVPRYVASENPDLYCNMDLYNRSSAVIKDASNLRLRNISLSYRLPRQLCSGFYAKDARIMLGVENIATFAKTKAAKFTLGGYERPTYMVSLNLNF</sequence>
<dbReference type="SUPFAM" id="SSF49464">
    <property type="entry name" value="Carboxypeptidase regulatory domain-like"/>
    <property type="match status" value="1"/>
</dbReference>
<evidence type="ECO:0000256" key="9">
    <source>
        <dbReference type="RuleBase" id="RU003357"/>
    </source>
</evidence>
<dbReference type="PROSITE" id="PS52016">
    <property type="entry name" value="TONB_DEPENDENT_REC_3"/>
    <property type="match status" value="1"/>
</dbReference>
<dbReference type="GeneID" id="82149396"/>
<evidence type="ECO:0000256" key="10">
    <source>
        <dbReference type="SAM" id="SignalP"/>
    </source>
</evidence>
<keyword evidence="3 8" id="KW-1134">Transmembrane beta strand</keyword>
<evidence type="ECO:0000256" key="3">
    <source>
        <dbReference type="ARBA" id="ARBA00022452"/>
    </source>
</evidence>
<keyword evidence="7 8" id="KW-0998">Cell outer membrane</keyword>
<comment type="similarity">
    <text evidence="8 9">Belongs to the TonB-dependent receptor family.</text>
</comment>
<feature type="domain" description="TonB-dependent receptor-like beta-barrel" evidence="11">
    <location>
        <begin position="496"/>
        <end position="1045"/>
    </location>
</feature>
<evidence type="ECO:0000256" key="1">
    <source>
        <dbReference type="ARBA" id="ARBA00004571"/>
    </source>
</evidence>
<comment type="subcellular location">
    <subcellularLocation>
        <location evidence="1 8">Cell outer membrane</location>
        <topology evidence="1 8">Multi-pass membrane protein</topology>
    </subcellularLocation>
</comment>
<dbReference type="Gene3D" id="2.170.130.10">
    <property type="entry name" value="TonB-dependent receptor, plug domain"/>
    <property type="match status" value="1"/>
</dbReference>
<evidence type="ECO:0000256" key="4">
    <source>
        <dbReference type="ARBA" id="ARBA00022692"/>
    </source>
</evidence>
<dbReference type="InterPro" id="IPR037066">
    <property type="entry name" value="Plug_dom_sf"/>
</dbReference>
<accession>A0A4Z0V984</accession>
<comment type="caution">
    <text evidence="13">The sequence shown here is derived from an EMBL/GenBank/DDBJ whole genome shotgun (WGS) entry which is preliminary data.</text>
</comment>
<dbReference type="Gene3D" id="2.40.170.20">
    <property type="entry name" value="TonB-dependent receptor, beta-barrel domain"/>
    <property type="match status" value="1"/>
</dbReference>